<protein>
    <submittedName>
        <fullName evidence="1">Uncharacterized protein</fullName>
    </submittedName>
</protein>
<organism evidence="1">
    <name type="scientific">marine metagenome</name>
    <dbReference type="NCBI Taxonomy" id="408172"/>
    <lineage>
        <taxon>unclassified sequences</taxon>
        <taxon>metagenomes</taxon>
        <taxon>ecological metagenomes</taxon>
    </lineage>
</organism>
<accession>A0A382FYC8</accession>
<evidence type="ECO:0000313" key="1">
    <source>
        <dbReference type="EMBL" id="SVB67565.1"/>
    </source>
</evidence>
<proteinExistence type="predicted"/>
<sequence length="73" mass="8407">MKLVINVDIEQIVKEEVRAYVRDNIEITSAAGNITSINNVPQPTPDNEQQFEYEYSPISGKRRSKCEIVMHKE</sequence>
<feature type="non-terminal residue" evidence="1">
    <location>
        <position position="73"/>
    </location>
</feature>
<name>A0A382FYC8_9ZZZZ</name>
<dbReference type="AlphaFoldDB" id="A0A382FYC8"/>
<dbReference type="EMBL" id="UINC01052344">
    <property type="protein sequence ID" value="SVB67565.1"/>
    <property type="molecule type" value="Genomic_DNA"/>
</dbReference>
<gene>
    <name evidence="1" type="ORF">METZ01_LOCUS220419</name>
</gene>
<reference evidence="1" key="1">
    <citation type="submission" date="2018-05" db="EMBL/GenBank/DDBJ databases">
        <authorList>
            <person name="Lanie J.A."/>
            <person name="Ng W.-L."/>
            <person name="Kazmierczak K.M."/>
            <person name="Andrzejewski T.M."/>
            <person name="Davidsen T.M."/>
            <person name="Wayne K.J."/>
            <person name="Tettelin H."/>
            <person name="Glass J.I."/>
            <person name="Rusch D."/>
            <person name="Podicherti R."/>
            <person name="Tsui H.-C.T."/>
            <person name="Winkler M.E."/>
        </authorList>
    </citation>
    <scope>NUCLEOTIDE SEQUENCE</scope>
</reference>